<evidence type="ECO:0000313" key="1">
    <source>
        <dbReference type="EMBL" id="RHY72316.1"/>
    </source>
</evidence>
<organism evidence="1 2">
    <name type="scientific">Aphanomyces astaci</name>
    <name type="common">Crayfish plague agent</name>
    <dbReference type="NCBI Taxonomy" id="112090"/>
    <lineage>
        <taxon>Eukaryota</taxon>
        <taxon>Sar</taxon>
        <taxon>Stramenopiles</taxon>
        <taxon>Oomycota</taxon>
        <taxon>Saprolegniomycetes</taxon>
        <taxon>Saprolegniales</taxon>
        <taxon>Verrucalvaceae</taxon>
        <taxon>Aphanomyces</taxon>
    </lineage>
</organism>
<proteinExistence type="predicted"/>
<name>A0A397E286_APHAT</name>
<accession>A0A397E286</accession>
<dbReference type="EMBL" id="QUTD01003579">
    <property type="protein sequence ID" value="RHY72316.1"/>
    <property type="molecule type" value="Genomic_DNA"/>
</dbReference>
<sequence length="99" mass="11371">MFTTILSNNTSIVMRLGEFMWAKRYQVLFLSQAFTLVGIYAHRFGYLDEYLKFLEDDEVKSVPTLPVQRQPQGRDAIWKKAMELPAATEAKPNAAKKEA</sequence>
<dbReference type="Proteomes" id="UP000266643">
    <property type="component" value="Unassembled WGS sequence"/>
</dbReference>
<gene>
    <name evidence="1" type="ORF">DYB30_012781</name>
</gene>
<evidence type="ECO:0000313" key="2">
    <source>
        <dbReference type="Proteomes" id="UP000266643"/>
    </source>
</evidence>
<comment type="caution">
    <text evidence="1">The sequence shown here is derived from an EMBL/GenBank/DDBJ whole genome shotgun (WGS) entry which is preliminary data.</text>
</comment>
<dbReference type="AlphaFoldDB" id="A0A397E286"/>
<reference evidence="1 2" key="1">
    <citation type="submission" date="2018-08" db="EMBL/GenBank/DDBJ databases">
        <title>Aphanomyces genome sequencing and annotation.</title>
        <authorList>
            <person name="Minardi D."/>
            <person name="Oidtmann B."/>
            <person name="Van Der Giezen M."/>
            <person name="Studholme D.J."/>
        </authorList>
    </citation>
    <scope>NUCLEOTIDE SEQUENCE [LARGE SCALE GENOMIC DNA]</scope>
    <source>
        <strain evidence="1 2">D2</strain>
    </source>
</reference>
<protein>
    <submittedName>
        <fullName evidence="1">Uncharacterized protein</fullName>
    </submittedName>
</protein>